<name>A0A369TCL3_9PROT</name>
<dbReference type="Pfam" id="PF21880">
    <property type="entry name" value="DUF6916"/>
    <property type="match status" value="1"/>
</dbReference>
<evidence type="ECO:0000313" key="3">
    <source>
        <dbReference type="Proteomes" id="UP000253941"/>
    </source>
</evidence>
<reference evidence="2 3" key="1">
    <citation type="submission" date="2018-07" db="EMBL/GenBank/DDBJ databases">
        <title>Venubactetium sediminum gen. nov., sp. nov., isolated from a marine solar saltern.</title>
        <authorList>
            <person name="Wang S."/>
        </authorList>
    </citation>
    <scope>NUCLEOTIDE SEQUENCE [LARGE SCALE GENOMIC DNA]</scope>
    <source>
        <strain evidence="2 3">WD2A32</strain>
    </source>
</reference>
<evidence type="ECO:0000313" key="2">
    <source>
        <dbReference type="EMBL" id="RDD63073.1"/>
    </source>
</evidence>
<dbReference type="EMBL" id="QPMH01000003">
    <property type="protein sequence ID" value="RDD63073.1"/>
    <property type="molecule type" value="Genomic_DNA"/>
</dbReference>
<sequence length="115" mass="12394">MSDPIDQQTFAKKIGETFTVTHLGHEHTLTLVACEAEDIGKDAPEAGEARKRHPFTLMLRGEPGMEARSDVYTLAGPGMEAIEGVLVTRVEGRAKATAEAGTPDDGTPYYEICFA</sequence>
<evidence type="ECO:0000259" key="1">
    <source>
        <dbReference type="Pfam" id="PF21880"/>
    </source>
</evidence>
<keyword evidence="3" id="KW-1185">Reference proteome</keyword>
<comment type="caution">
    <text evidence="2">The sequence shown here is derived from an EMBL/GenBank/DDBJ whole genome shotgun (WGS) entry which is preliminary data.</text>
</comment>
<feature type="domain" description="DUF6916" evidence="1">
    <location>
        <begin position="7"/>
        <end position="114"/>
    </location>
</feature>
<dbReference type="AlphaFoldDB" id="A0A369TCL3"/>
<dbReference type="InterPro" id="IPR054209">
    <property type="entry name" value="DUF6916"/>
</dbReference>
<protein>
    <recommendedName>
        <fullName evidence="1">DUF6916 domain-containing protein</fullName>
    </recommendedName>
</protein>
<organism evidence="2 3">
    <name type="scientific">Ferruginivarius sediminum</name>
    <dbReference type="NCBI Taxonomy" id="2661937"/>
    <lineage>
        <taxon>Bacteria</taxon>
        <taxon>Pseudomonadati</taxon>
        <taxon>Pseudomonadota</taxon>
        <taxon>Alphaproteobacteria</taxon>
        <taxon>Rhodospirillales</taxon>
        <taxon>Rhodospirillaceae</taxon>
        <taxon>Ferruginivarius</taxon>
    </lineage>
</organism>
<gene>
    <name evidence="2" type="ORF">DRB17_04690</name>
</gene>
<dbReference type="RefSeq" id="WP_114581023.1">
    <property type="nucleotide sequence ID" value="NZ_QPMH01000003.1"/>
</dbReference>
<dbReference type="Proteomes" id="UP000253941">
    <property type="component" value="Unassembled WGS sequence"/>
</dbReference>
<accession>A0A369TCL3</accession>
<proteinExistence type="predicted"/>